<protein>
    <submittedName>
        <fullName evidence="1">Transposase</fullName>
    </submittedName>
</protein>
<keyword evidence="2" id="KW-1185">Reference proteome</keyword>
<dbReference type="AlphaFoldDB" id="A0AAI9SDU5"/>
<evidence type="ECO:0000313" key="1">
    <source>
        <dbReference type="EMBL" id="KAB7652785.1"/>
    </source>
</evidence>
<accession>A0AAI9SDU5</accession>
<organism evidence="1 2">
    <name type="scientific">Sutterella seckii</name>
    <dbReference type="NCBI Taxonomy" id="1944635"/>
    <lineage>
        <taxon>Bacteria</taxon>
        <taxon>Pseudomonadati</taxon>
        <taxon>Pseudomonadota</taxon>
        <taxon>Betaproteobacteria</taxon>
        <taxon>Burkholderiales</taxon>
        <taxon>Sutterellaceae</taxon>
        <taxon>Sutterella</taxon>
    </lineage>
</organism>
<sequence length="538" mass="61366">MTTQTFILELPIKADDSQSRTISKKFEYGRMLYNATLGSGLGRLTQMRQDPEWRCACEMSKGKERNELFRRLNRQYRLTEYDFHSDIARHREGTKRKSELGICEAQKLATQAFNAVSRYMFKQGGRPRFKSFKRGLHSLEGKTNTTGLKFKPEKMLLDWCRKTYQVMLDPEDTYALEALYADKERTKFKRIKYNRIVCRNIKGVKRFYLQVVLEGTPPVKHAYAPASERMAIDPGPKAFAVFCPRVQAKVQIAPQAKVNEKAIRRIQRSMDRSLRAKNPNAFDEKGRIKPGVSLAYSKGYQARLTKLREAHRKVAGTRKCEHGELANLLLECAGNIRIEKNSWEAFKRSHFGRSINNSAASGFIQKLKSKAERAGLTVEEVSPYRLKPSQYDPYKDEFVKKALGERWMYLGDESTVIQRDIMSAILIYFADLKNQTHNPEVVKTNLEGLKRGLTDAGYVKHLKLPRSSGSKDPLFAPEPKALTTEELRSKCFRVDSDRHSSTINGTDGKAVGWSETFPLTGELFRDSVLSSVSARGAS</sequence>
<comment type="caution">
    <text evidence="1">The sequence shown here is derived from an EMBL/GenBank/DDBJ whole genome shotgun (WGS) entry which is preliminary data.</text>
</comment>
<gene>
    <name evidence="1" type="ORF">GBM96_00050</name>
</gene>
<evidence type="ECO:0000313" key="2">
    <source>
        <dbReference type="Proteomes" id="UP000469462"/>
    </source>
</evidence>
<proteinExistence type="predicted"/>
<dbReference type="Proteomes" id="UP000469462">
    <property type="component" value="Unassembled WGS sequence"/>
</dbReference>
<dbReference type="EMBL" id="WEHW01000001">
    <property type="protein sequence ID" value="KAB7652785.1"/>
    <property type="molecule type" value="Genomic_DNA"/>
</dbReference>
<name>A0AAI9SDU5_9BURK</name>
<dbReference type="RefSeq" id="WP_139687744.1">
    <property type="nucleotide sequence ID" value="NZ_WEHW01000001.1"/>
</dbReference>
<reference evidence="1 2" key="1">
    <citation type="submission" date="2019-10" db="EMBL/GenBank/DDBJ databases">
        <title>Genome diversity of Sutterella seckii.</title>
        <authorList>
            <person name="Chaplin A.V."/>
            <person name="Sokolova S.R."/>
            <person name="Mosin K.A."/>
            <person name="Ivanova E.L."/>
            <person name="Kochetkova T.O."/>
            <person name="Goltsov A.Y."/>
            <person name="Trofimov D.Y."/>
            <person name="Efimov B.A."/>
        </authorList>
    </citation>
    <scope>NUCLEOTIDE SEQUENCE [LARGE SCALE GENOMIC DNA]</scope>
    <source>
        <strain evidence="1 2">ASD3426</strain>
    </source>
</reference>